<dbReference type="GO" id="GO:0045892">
    <property type="term" value="P:negative regulation of DNA-templated transcription"/>
    <property type="evidence" value="ECO:0007669"/>
    <property type="project" value="InterPro"/>
</dbReference>
<name>A0A2P2GGG9_STREW</name>
<dbReference type="PANTHER" id="PTHR30055:SF151">
    <property type="entry name" value="TRANSCRIPTIONAL REGULATORY PROTEIN"/>
    <property type="match status" value="1"/>
</dbReference>
<dbReference type="Pfam" id="PF02909">
    <property type="entry name" value="TetR_C_1"/>
    <property type="match status" value="1"/>
</dbReference>
<comment type="caution">
    <text evidence="7">The sequence shown here is derived from an EMBL/GenBank/DDBJ whole genome shotgun (WGS) entry which is preliminary data.</text>
</comment>
<dbReference type="PRINTS" id="PR00400">
    <property type="entry name" value="TETREPRESSOR"/>
</dbReference>
<dbReference type="PROSITE" id="PS01081">
    <property type="entry name" value="HTH_TETR_1"/>
    <property type="match status" value="1"/>
</dbReference>
<evidence type="ECO:0000313" key="7">
    <source>
        <dbReference type="EMBL" id="KKZ70598.1"/>
    </source>
</evidence>
<dbReference type="InterPro" id="IPR003012">
    <property type="entry name" value="Tet_transcr_reg_TetR"/>
</dbReference>
<evidence type="ECO:0000256" key="4">
    <source>
        <dbReference type="ARBA" id="ARBA00023163"/>
    </source>
</evidence>
<feature type="DNA-binding region" description="H-T-H motif" evidence="5">
    <location>
        <begin position="31"/>
        <end position="50"/>
    </location>
</feature>
<accession>A0A2P2GGG9</accession>
<dbReference type="InterPro" id="IPR050109">
    <property type="entry name" value="HTH-type_TetR-like_transc_reg"/>
</dbReference>
<protein>
    <submittedName>
        <fullName evidence="7">TetR family transcriptional regulator</fullName>
    </submittedName>
</protein>
<dbReference type="InterPro" id="IPR001647">
    <property type="entry name" value="HTH_TetR"/>
</dbReference>
<sequence>MATKKTTRLDPASVAETALSLLNERGLDGLTLRAIAQELNVQAPALYWHFKNKQALLDEMATVMYRRMVADPETRPPGDLDWQERILAVNRGLRAGLLRYRDGAKVYSGARFTGTDFAADMELQLGALVDAGFSLHQAVRASTTAYMYTLGFVTEEQGTESAPGEPREGFDVERRAEWLADYPLAAAAGAEIFADHDNGFEEGLRLIVAGIEAVYAPTAARPA</sequence>
<keyword evidence="4" id="KW-0804">Transcription</keyword>
<dbReference type="GO" id="GO:0003700">
    <property type="term" value="F:DNA-binding transcription factor activity"/>
    <property type="evidence" value="ECO:0007669"/>
    <property type="project" value="TreeGrafter"/>
</dbReference>
<dbReference type="PANTHER" id="PTHR30055">
    <property type="entry name" value="HTH-TYPE TRANSCRIPTIONAL REGULATOR RUTR"/>
    <property type="match status" value="1"/>
</dbReference>
<evidence type="ECO:0000256" key="1">
    <source>
        <dbReference type="ARBA" id="ARBA00022491"/>
    </source>
</evidence>
<dbReference type="Proteomes" id="UP000265325">
    <property type="component" value="Unassembled WGS sequence"/>
</dbReference>
<evidence type="ECO:0000256" key="5">
    <source>
        <dbReference type="PROSITE-ProRule" id="PRU00335"/>
    </source>
</evidence>
<dbReference type="SUPFAM" id="SSF46689">
    <property type="entry name" value="Homeodomain-like"/>
    <property type="match status" value="1"/>
</dbReference>
<organism evidence="7 8">
    <name type="scientific">Streptomyces showdoensis</name>
    <dbReference type="NCBI Taxonomy" id="68268"/>
    <lineage>
        <taxon>Bacteria</taxon>
        <taxon>Bacillati</taxon>
        <taxon>Actinomycetota</taxon>
        <taxon>Actinomycetes</taxon>
        <taxon>Kitasatosporales</taxon>
        <taxon>Streptomycetaceae</taxon>
        <taxon>Streptomyces</taxon>
    </lineage>
</organism>
<dbReference type="SUPFAM" id="SSF48498">
    <property type="entry name" value="Tetracyclin repressor-like, C-terminal domain"/>
    <property type="match status" value="1"/>
</dbReference>
<dbReference type="PRINTS" id="PR00455">
    <property type="entry name" value="HTHTETR"/>
</dbReference>
<evidence type="ECO:0000313" key="8">
    <source>
        <dbReference type="Proteomes" id="UP000265325"/>
    </source>
</evidence>
<dbReference type="EMBL" id="LAQS01000054">
    <property type="protein sequence ID" value="KKZ70598.1"/>
    <property type="molecule type" value="Genomic_DNA"/>
</dbReference>
<feature type="domain" description="HTH tetR-type" evidence="6">
    <location>
        <begin position="8"/>
        <end position="68"/>
    </location>
</feature>
<dbReference type="GO" id="GO:0000976">
    <property type="term" value="F:transcription cis-regulatory region binding"/>
    <property type="evidence" value="ECO:0007669"/>
    <property type="project" value="TreeGrafter"/>
</dbReference>
<keyword evidence="2" id="KW-0805">Transcription regulation</keyword>
<dbReference type="GO" id="GO:0046677">
    <property type="term" value="P:response to antibiotic"/>
    <property type="evidence" value="ECO:0007669"/>
    <property type="project" value="InterPro"/>
</dbReference>
<reference evidence="7 8" key="1">
    <citation type="submission" date="2015-05" db="EMBL/GenBank/DDBJ databases">
        <title>Draft Genome assembly of Streptomyces showdoensis.</title>
        <authorList>
            <person name="Thapa K.K."/>
            <person name="Metsa-Ketela M."/>
        </authorList>
    </citation>
    <scope>NUCLEOTIDE SEQUENCE [LARGE SCALE GENOMIC DNA]</scope>
    <source>
        <strain evidence="7 8">ATCC 15227</strain>
    </source>
</reference>
<dbReference type="Gene3D" id="1.10.357.10">
    <property type="entry name" value="Tetracycline Repressor, domain 2"/>
    <property type="match status" value="1"/>
</dbReference>
<gene>
    <name evidence="7" type="ORF">VO63_27990</name>
</gene>
<dbReference type="InterPro" id="IPR036271">
    <property type="entry name" value="Tet_transcr_reg_TetR-rel_C_sf"/>
</dbReference>
<dbReference type="InterPro" id="IPR009057">
    <property type="entry name" value="Homeodomain-like_sf"/>
</dbReference>
<evidence type="ECO:0000259" key="6">
    <source>
        <dbReference type="PROSITE" id="PS50977"/>
    </source>
</evidence>
<dbReference type="PROSITE" id="PS50977">
    <property type="entry name" value="HTH_TETR_2"/>
    <property type="match status" value="1"/>
</dbReference>
<evidence type="ECO:0000256" key="2">
    <source>
        <dbReference type="ARBA" id="ARBA00023015"/>
    </source>
</evidence>
<keyword evidence="1" id="KW-0678">Repressor</keyword>
<dbReference type="InterPro" id="IPR023772">
    <property type="entry name" value="DNA-bd_HTH_TetR-type_CS"/>
</dbReference>
<dbReference type="Pfam" id="PF00440">
    <property type="entry name" value="TetR_N"/>
    <property type="match status" value="1"/>
</dbReference>
<dbReference type="RefSeq" id="WP_046910817.1">
    <property type="nucleotide sequence ID" value="NZ_BAAAXG010000028.1"/>
</dbReference>
<dbReference type="AlphaFoldDB" id="A0A2P2GGG9"/>
<proteinExistence type="predicted"/>
<dbReference type="Gene3D" id="1.10.10.60">
    <property type="entry name" value="Homeodomain-like"/>
    <property type="match status" value="1"/>
</dbReference>
<dbReference type="InterPro" id="IPR004111">
    <property type="entry name" value="Repressor_TetR_C"/>
</dbReference>
<keyword evidence="8" id="KW-1185">Reference proteome</keyword>
<evidence type="ECO:0000256" key="3">
    <source>
        <dbReference type="ARBA" id="ARBA00023125"/>
    </source>
</evidence>
<keyword evidence="3 5" id="KW-0238">DNA-binding</keyword>